<dbReference type="Pfam" id="PF01494">
    <property type="entry name" value="FAD_binding_3"/>
    <property type="match status" value="1"/>
</dbReference>
<dbReference type="GO" id="GO:0016709">
    <property type="term" value="F:oxidoreductase activity, acting on paired donors, with incorporation or reduction of molecular oxygen, NAD(P)H as one donor, and incorporation of one atom of oxygen"/>
    <property type="evidence" value="ECO:0007669"/>
    <property type="project" value="UniProtKB-ARBA"/>
</dbReference>
<keyword evidence="6" id="KW-1185">Reference proteome</keyword>
<dbReference type="PANTHER" id="PTHR43004:SF19">
    <property type="entry name" value="BINDING MONOOXYGENASE, PUTATIVE (JCVI)-RELATED"/>
    <property type="match status" value="1"/>
</dbReference>
<evidence type="ECO:0000259" key="4">
    <source>
        <dbReference type="Pfam" id="PF01494"/>
    </source>
</evidence>
<dbReference type="Gene3D" id="3.50.50.60">
    <property type="entry name" value="FAD/NAD(P)-binding domain"/>
    <property type="match status" value="1"/>
</dbReference>
<evidence type="ECO:0000313" key="6">
    <source>
        <dbReference type="Proteomes" id="UP000274843"/>
    </source>
</evidence>
<dbReference type="SUPFAM" id="SSF51905">
    <property type="entry name" value="FAD/NAD(P)-binding domain"/>
    <property type="match status" value="1"/>
</dbReference>
<reference evidence="5 6" key="1">
    <citation type="submission" date="2018-11" db="EMBL/GenBank/DDBJ databases">
        <title>Sequencing the genomes of 1000 actinobacteria strains.</title>
        <authorList>
            <person name="Klenk H.-P."/>
        </authorList>
    </citation>
    <scope>NUCLEOTIDE SEQUENCE [LARGE SCALE GENOMIC DNA]</scope>
    <source>
        <strain evidence="5 6">DSM 44348</strain>
    </source>
</reference>
<comment type="cofactor">
    <cofactor evidence="1">
        <name>FAD</name>
        <dbReference type="ChEBI" id="CHEBI:57692"/>
    </cofactor>
</comment>
<dbReference type="PANTHER" id="PTHR43004">
    <property type="entry name" value="TRK SYSTEM POTASSIUM UPTAKE PROTEIN"/>
    <property type="match status" value="1"/>
</dbReference>
<gene>
    <name evidence="5" type="ORF">EDD35_7002</name>
</gene>
<sequence>MDYDVLVVGAGPVGLMLATELGLAGIRAVVVERRSEPDTAPKAAGINTASAEIFERRGLLPAIEAARGPLPFQGERNRAPFAGHFGGIQVPAAAVDEQDPLLRGRGPGWYLPVEQVEVERVLGRRAAELGVEIRRGVDVTGFDEDDDGVTVHLRGGGDLRAAWLVGCDGGRSLVRRQAGFDFPGTDPTITVRQATGTVHGAELLGQGWQYTTTGLYVYGPRPGWIRTVELDGPPVDREAPVTASEMDASLRRVSGLDVHVTDVADGGTRFTDHARQASTYRRGRVLLCGDAAHVHSPFSGQGLNLGLGDAVNLGWKLAATVRGWAPERLLDTYVSERHPIGADVLDWTRAQVAAMRGDAYSSALRAVVTDFLGTRDGATLYAKRISGLGQRYDLGGGHPLVGALMPKLQLDDGSRLADHARGGQALLADFVGNDELAVLAKAYGTRLKLVRGSAEGSGLSGLLVRPDGFVAWASDAGGTDGLETTLTRWLGAPAGTATTRR</sequence>
<dbReference type="PRINTS" id="PR00420">
    <property type="entry name" value="RNGMNOXGNASE"/>
</dbReference>
<dbReference type="Pfam" id="PF21274">
    <property type="entry name" value="Rng_hyd_C"/>
    <property type="match status" value="1"/>
</dbReference>
<keyword evidence="3" id="KW-0274">FAD</keyword>
<evidence type="ECO:0000256" key="1">
    <source>
        <dbReference type="ARBA" id="ARBA00001974"/>
    </source>
</evidence>
<dbReference type="EMBL" id="RKHY01000001">
    <property type="protein sequence ID" value="ROS44557.1"/>
    <property type="molecule type" value="Genomic_DNA"/>
</dbReference>
<dbReference type="GO" id="GO:0071949">
    <property type="term" value="F:FAD binding"/>
    <property type="evidence" value="ECO:0007669"/>
    <property type="project" value="InterPro"/>
</dbReference>
<evidence type="ECO:0000313" key="5">
    <source>
        <dbReference type="EMBL" id="ROS44557.1"/>
    </source>
</evidence>
<accession>A0A3N2H6P0</accession>
<dbReference type="GeneID" id="301848245"/>
<name>A0A3N2H6P0_9PSEU</name>
<keyword evidence="2" id="KW-0285">Flavoprotein</keyword>
<organism evidence="5 6">
    <name type="scientific">Amycolatopsis thermoflava</name>
    <dbReference type="NCBI Taxonomy" id="84480"/>
    <lineage>
        <taxon>Bacteria</taxon>
        <taxon>Bacillati</taxon>
        <taxon>Actinomycetota</taxon>
        <taxon>Actinomycetes</taxon>
        <taxon>Pseudonocardiales</taxon>
        <taxon>Pseudonocardiaceae</taxon>
        <taxon>Amycolatopsis</taxon>
        <taxon>Amycolatopsis methanolica group</taxon>
    </lineage>
</organism>
<dbReference type="RefSeq" id="WP_123686515.1">
    <property type="nucleotide sequence ID" value="NZ_RKHY01000001.1"/>
</dbReference>
<dbReference type="InterPro" id="IPR002938">
    <property type="entry name" value="FAD-bd"/>
</dbReference>
<dbReference type="AlphaFoldDB" id="A0A3N2H6P0"/>
<comment type="caution">
    <text evidence="5">The sequence shown here is derived from an EMBL/GenBank/DDBJ whole genome shotgun (WGS) entry which is preliminary data.</text>
</comment>
<evidence type="ECO:0000256" key="3">
    <source>
        <dbReference type="ARBA" id="ARBA00022827"/>
    </source>
</evidence>
<dbReference type="Proteomes" id="UP000274843">
    <property type="component" value="Unassembled WGS sequence"/>
</dbReference>
<feature type="domain" description="FAD-binding" evidence="4">
    <location>
        <begin position="2"/>
        <end position="348"/>
    </location>
</feature>
<dbReference type="InterPro" id="IPR050641">
    <property type="entry name" value="RIFMO-like"/>
</dbReference>
<proteinExistence type="predicted"/>
<protein>
    <submittedName>
        <fullName evidence="5">2-polyprenyl-6-methoxyphenol hydroxylase-like FAD-dependent oxidoreductase</fullName>
    </submittedName>
</protein>
<dbReference type="Gene3D" id="3.30.70.2450">
    <property type="match status" value="1"/>
</dbReference>
<dbReference type="InterPro" id="IPR036188">
    <property type="entry name" value="FAD/NAD-bd_sf"/>
</dbReference>
<evidence type="ECO:0000256" key="2">
    <source>
        <dbReference type="ARBA" id="ARBA00022630"/>
    </source>
</evidence>
<dbReference type="Gene3D" id="3.40.30.120">
    <property type="match status" value="1"/>
</dbReference>